<dbReference type="Proteomes" id="UP000315017">
    <property type="component" value="Chromosome"/>
</dbReference>
<protein>
    <submittedName>
        <fullName evidence="5">Acetylxylan esterase</fullName>
        <ecNumber evidence="5">3.1.1.72</ecNumber>
    </submittedName>
</protein>
<name>A0A517YAJ0_9BACT</name>
<dbReference type="Gene3D" id="3.40.50.1820">
    <property type="entry name" value="alpha/beta hydrolase"/>
    <property type="match status" value="1"/>
</dbReference>
<dbReference type="Pfam" id="PF20434">
    <property type="entry name" value="BD-FAE"/>
    <property type="match status" value="1"/>
</dbReference>
<evidence type="ECO:0000259" key="3">
    <source>
        <dbReference type="Pfam" id="PF01738"/>
    </source>
</evidence>
<feature type="domain" description="BD-FAE-like" evidence="4">
    <location>
        <begin position="51"/>
        <end position="157"/>
    </location>
</feature>
<dbReference type="InterPro" id="IPR050300">
    <property type="entry name" value="GDXG_lipolytic_enzyme"/>
</dbReference>
<feature type="domain" description="Dienelactone hydrolase" evidence="3">
    <location>
        <begin position="202"/>
        <end position="254"/>
    </location>
</feature>
<keyword evidence="6" id="KW-1185">Reference proteome</keyword>
<dbReference type="PANTHER" id="PTHR48081">
    <property type="entry name" value="AB HYDROLASE SUPERFAMILY PROTEIN C4A8.06C"/>
    <property type="match status" value="1"/>
</dbReference>
<dbReference type="EC" id="3.1.1.72" evidence="5"/>
<dbReference type="KEGG" id="aagg:ETAA8_23350"/>
<dbReference type="InterPro" id="IPR002925">
    <property type="entry name" value="Dienelactn_hydro"/>
</dbReference>
<dbReference type="InterPro" id="IPR049492">
    <property type="entry name" value="BD-FAE-like_dom"/>
</dbReference>
<evidence type="ECO:0000256" key="1">
    <source>
        <dbReference type="ARBA" id="ARBA00010515"/>
    </source>
</evidence>
<evidence type="ECO:0000256" key="2">
    <source>
        <dbReference type="ARBA" id="ARBA00022801"/>
    </source>
</evidence>
<organism evidence="5 6">
    <name type="scientific">Anatilimnocola aggregata</name>
    <dbReference type="NCBI Taxonomy" id="2528021"/>
    <lineage>
        <taxon>Bacteria</taxon>
        <taxon>Pseudomonadati</taxon>
        <taxon>Planctomycetota</taxon>
        <taxon>Planctomycetia</taxon>
        <taxon>Pirellulales</taxon>
        <taxon>Pirellulaceae</taxon>
        <taxon>Anatilimnocola</taxon>
    </lineage>
</organism>
<evidence type="ECO:0000313" key="5">
    <source>
        <dbReference type="EMBL" id="QDU27248.1"/>
    </source>
</evidence>
<sequence>MNRLLVLFTLATLIVTNSEWLNAEEALVYKKVGDRELKLFVEKPADWKLGDKRPAIVFFFGGGWVGGSPSQFAKQSEYLATRGMVGVRVEYRVIPKGEKGPPLVCCADAKSAIRYVRSHAAELGIDASRIAAAGGSAGGHLAAFTGLVKGLDDSQDDLTVSCQPNALVLFNPVFNNGPGQWGHERVGQRYLEFSPAHHVTRDAPPTIVFLGDSDKLIPVSVLRDFEGEMKKLGARCDARVYPNAAHGFFNRDPHFTLTLIETDKFLTSLKWIEGSPTLKLPSP</sequence>
<dbReference type="SUPFAM" id="SSF53474">
    <property type="entry name" value="alpha/beta-Hydrolases"/>
    <property type="match status" value="1"/>
</dbReference>
<evidence type="ECO:0000313" key="6">
    <source>
        <dbReference type="Proteomes" id="UP000315017"/>
    </source>
</evidence>
<accession>A0A517YAJ0</accession>
<keyword evidence="2 5" id="KW-0378">Hydrolase</keyword>
<dbReference type="AlphaFoldDB" id="A0A517YAJ0"/>
<dbReference type="GO" id="GO:0004806">
    <property type="term" value="F:triacylglycerol lipase activity"/>
    <property type="evidence" value="ECO:0007669"/>
    <property type="project" value="TreeGrafter"/>
</dbReference>
<dbReference type="RefSeq" id="WP_202921766.1">
    <property type="nucleotide sequence ID" value="NZ_CP036274.1"/>
</dbReference>
<comment type="similarity">
    <text evidence="1">Belongs to the 'GDXG' lipolytic enzyme family.</text>
</comment>
<dbReference type="GO" id="GO:0046555">
    <property type="term" value="F:acetylxylan esterase activity"/>
    <property type="evidence" value="ECO:0007669"/>
    <property type="project" value="UniProtKB-EC"/>
</dbReference>
<dbReference type="PANTHER" id="PTHR48081:SF30">
    <property type="entry name" value="ACETYL-HYDROLASE LIPR-RELATED"/>
    <property type="match status" value="1"/>
</dbReference>
<dbReference type="EMBL" id="CP036274">
    <property type="protein sequence ID" value="QDU27248.1"/>
    <property type="molecule type" value="Genomic_DNA"/>
</dbReference>
<reference evidence="5 6" key="1">
    <citation type="submission" date="2019-02" db="EMBL/GenBank/DDBJ databases">
        <title>Deep-cultivation of Planctomycetes and their phenomic and genomic characterization uncovers novel biology.</title>
        <authorList>
            <person name="Wiegand S."/>
            <person name="Jogler M."/>
            <person name="Boedeker C."/>
            <person name="Pinto D."/>
            <person name="Vollmers J."/>
            <person name="Rivas-Marin E."/>
            <person name="Kohn T."/>
            <person name="Peeters S.H."/>
            <person name="Heuer A."/>
            <person name="Rast P."/>
            <person name="Oberbeckmann S."/>
            <person name="Bunk B."/>
            <person name="Jeske O."/>
            <person name="Meyerdierks A."/>
            <person name="Storesund J.E."/>
            <person name="Kallscheuer N."/>
            <person name="Luecker S."/>
            <person name="Lage O.M."/>
            <person name="Pohl T."/>
            <person name="Merkel B.J."/>
            <person name="Hornburger P."/>
            <person name="Mueller R.-W."/>
            <person name="Bruemmer F."/>
            <person name="Labrenz M."/>
            <person name="Spormann A.M."/>
            <person name="Op den Camp H."/>
            <person name="Overmann J."/>
            <person name="Amann R."/>
            <person name="Jetten M.S.M."/>
            <person name="Mascher T."/>
            <person name="Medema M.H."/>
            <person name="Devos D.P."/>
            <person name="Kaster A.-K."/>
            <person name="Ovreas L."/>
            <person name="Rohde M."/>
            <person name="Galperin M.Y."/>
            <person name="Jogler C."/>
        </authorList>
    </citation>
    <scope>NUCLEOTIDE SEQUENCE [LARGE SCALE GENOMIC DNA]</scope>
    <source>
        <strain evidence="5 6">ETA_A8</strain>
    </source>
</reference>
<dbReference type="InterPro" id="IPR029058">
    <property type="entry name" value="AB_hydrolase_fold"/>
</dbReference>
<proteinExistence type="inferred from homology"/>
<evidence type="ECO:0000259" key="4">
    <source>
        <dbReference type="Pfam" id="PF20434"/>
    </source>
</evidence>
<gene>
    <name evidence="5" type="primary">axeA1_2</name>
    <name evidence="5" type="ORF">ETAA8_23350</name>
</gene>
<dbReference type="Pfam" id="PF01738">
    <property type="entry name" value="DLH"/>
    <property type="match status" value="1"/>
</dbReference>